<dbReference type="EMBL" id="KB020581">
    <property type="protein sequence ID" value="ELA35207.1"/>
    <property type="molecule type" value="Genomic_DNA"/>
</dbReference>
<evidence type="ECO:0000313" key="2">
    <source>
        <dbReference type="EMBL" id="ELA35207.1"/>
    </source>
</evidence>
<accession>L2G9A4</accession>
<dbReference type="STRING" id="1213859.L2G9A4"/>
<protein>
    <recommendedName>
        <fullName evidence="3">C2H2-type domain-containing protein</fullName>
    </recommendedName>
</protein>
<sequence>MPSRMLAAMFRGTTDKQKGGRRSSDRTSTALWQPKIKPKIKPKKDKQDGLHLACPYTKCDDATQEQLFRCRAKAFPDTHRLKQHLYSVHRQKPHCTRCGEIFASNVGLEAHSRLTEGCNLSQKICIEGFNSTQEEQLRSKKRQPNLRTEEDKWRNIFRILFPDCSNIPDPYYRTTSGRSINLKDVESIFADTVPRELEERLFSKLEAISGSLDDDQRREVKSILKDFTSQRVRQITEKTGSTSRDVMDTAETIERDGQNSGCLPTDVDSQEESPEDTRIGLATPNEPVGNVPLGLELNPVHTDVPSQERPSGVLSESENDTLERTWAAWNEDMVEVSSYGWAIHDGLDRFVEALHTSDSDVPNTSSDCNLTDVLRLTFDDDHFAQGPAGGLSSG</sequence>
<dbReference type="PANTHER" id="PTHR38166:SF1">
    <property type="entry name" value="C2H2-TYPE DOMAIN-CONTAINING PROTEIN"/>
    <property type="match status" value="1"/>
</dbReference>
<reference evidence="2" key="1">
    <citation type="submission" date="2012-08" db="EMBL/GenBank/DDBJ databases">
        <title>Genome analysis of Colletotrichum orbiculare and Colletotrichum fructicola.</title>
        <authorList>
            <person name="Gan P.H.P."/>
            <person name="Ikeda K."/>
            <person name="Irieda H."/>
            <person name="Narusaka M."/>
            <person name="O'Connell R.J."/>
            <person name="Narusaka Y."/>
            <person name="Takano Y."/>
            <person name="Kubo Y."/>
            <person name="Shirasu K."/>
        </authorList>
    </citation>
    <scope>NUCLEOTIDE SEQUENCE</scope>
    <source>
        <strain evidence="2">Nara gc5</strain>
    </source>
</reference>
<organism evidence="2">
    <name type="scientific">Colletotrichum fructicola (strain Nara gc5)</name>
    <name type="common">Anthracnose fungus</name>
    <name type="synonym">Colletotrichum gloeosporioides (strain Nara gc5)</name>
    <dbReference type="NCBI Taxonomy" id="1213859"/>
    <lineage>
        <taxon>Eukaryota</taxon>
        <taxon>Fungi</taxon>
        <taxon>Dikarya</taxon>
        <taxon>Ascomycota</taxon>
        <taxon>Pezizomycotina</taxon>
        <taxon>Sordariomycetes</taxon>
        <taxon>Hypocreomycetidae</taxon>
        <taxon>Glomerellales</taxon>
        <taxon>Glomerellaceae</taxon>
        <taxon>Colletotrichum</taxon>
        <taxon>Colletotrichum gloeosporioides species complex</taxon>
    </lineage>
</organism>
<dbReference type="HOGENOM" id="CLU_700221_0_0_1"/>
<dbReference type="PANTHER" id="PTHR38166">
    <property type="entry name" value="C2H2-TYPE DOMAIN-CONTAINING PROTEIN-RELATED"/>
    <property type="match status" value="1"/>
</dbReference>
<dbReference type="AlphaFoldDB" id="L2G9A4"/>
<feature type="region of interest" description="Disordered" evidence="1">
    <location>
        <begin position="254"/>
        <end position="287"/>
    </location>
</feature>
<evidence type="ECO:0000256" key="1">
    <source>
        <dbReference type="SAM" id="MobiDB-lite"/>
    </source>
</evidence>
<proteinExistence type="predicted"/>
<evidence type="ECO:0008006" key="3">
    <source>
        <dbReference type="Google" id="ProtNLM"/>
    </source>
</evidence>
<gene>
    <name evidence="2" type="ORF">CGGC5_572</name>
</gene>
<name>L2G9A4_COLFN</name>
<feature type="compositionally biased region" description="Basic and acidic residues" evidence="1">
    <location>
        <begin position="13"/>
        <end position="25"/>
    </location>
</feature>
<feature type="region of interest" description="Disordered" evidence="1">
    <location>
        <begin position="1"/>
        <end position="30"/>
    </location>
</feature>